<accession>A0A0G0USD1</accession>
<reference evidence="2 3" key="1">
    <citation type="journal article" date="2015" name="Nature">
        <title>rRNA introns, odd ribosomes, and small enigmatic genomes across a large radiation of phyla.</title>
        <authorList>
            <person name="Brown C.T."/>
            <person name="Hug L.A."/>
            <person name="Thomas B.C."/>
            <person name="Sharon I."/>
            <person name="Castelle C.J."/>
            <person name="Singh A."/>
            <person name="Wilkins M.J."/>
            <person name="Williams K.H."/>
            <person name="Banfield J.F."/>
        </authorList>
    </citation>
    <scope>NUCLEOTIDE SEQUENCE [LARGE SCALE GENOMIC DNA]</scope>
</reference>
<gene>
    <name evidence="2" type="ORF">UU02_C0044G0014</name>
</gene>
<proteinExistence type="predicted"/>
<sequence>MEEKIKKEVKVVNKYSGGGAGGAVYGLGFIGALVYFIQHSTTFVDGHRLAGFVGL</sequence>
<evidence type="ECO:0000313" key="3">
    <source>
        <dbReference type="Proteomes" id="UP000034293"/>
    </source>
</evidence>
<dbReference type="AlphaFoldDB" id="A0A0G0USD1"/>
<feature type="transmembrane region" description="Helical" evidence="1">
    <location>
        <begin position="12"/>
        <end position="37"/>
    </location>
</feature>
<organism evidence="2 3">
    <name type="scientific">Candidatus Woesebacteria bacterium GW2011_GWA1_40_43</name>
    <dbReference type="NCBI Taxonomy" id="1618553"/>
    <lineage>
        <taxon>Bacteria</taxon>
        <taxon>Candidatus Woeseibacteriota</taxon>
    </lineage>
</organism>
<keyword evidence="1" id="KW-1133">Transmembrane helix</keyword>
<comment type="caution">
    <text evidence="2">The sequence shown here is derived from an EMBL/GenBank/DDBJ whole genome shotgun (WGS) entry which is preliminary data.</text>
</comment>
<dbReference type="Proteomes" id="UP000034293">
    <property type="component" value="Unassembled WGS sequence"/>
</dbReference>
<protein>
    <submittedName>
        <fullName evidence="2">Uncharacterized protein</fullName>
    </submittedName>
</protein>
<keyword evidence="1" id="KW-0472">Membrane</keyword>
<keyword evidence="1" id="KW-0812">Transmembrane</keyword>
<evidence type="ECO:0000256" key="1">
    <source>
        <dbReference type="SAM" id="Phobius"/>
    </source>
</evidence>
<dbReference type="EMBL" id="LBZA01000044">
    <property type="protein sequence ID" value="KKR62560.1"/>
    <property type="molecule type" value="Genomic_DNA"/>
</dbReference>
<name>A0A0G0USD1_9BACT</name>
<evidence type="ECO:0000313" key="2">
    <source>
        <dbReference type="EMBL" id="KKR62560.1"/>
    </source>
</evidence>